<dbReference type="Gene3D" id="3.20.20.100">
    <property type="entry name" value="NADP-dependent oxidoreductase domain"/>
    <property type="match status" value="1"/>
</dbReference>
<dbReference type="InterPro" id="IPR050523">
    <property type="entry name" value="AKR_Detox_Biosynth"/>
</dbReference>
<accession>A0AAV9U8Z1</accession>
<keyword evidence="1" id="KW-0560">Oxidoreductase</keyword>
<proteinExistence type="predicted"/>
<dbReference type="EMBL" id="JAVHNQ010000010">
    <property type="protein sequence ID" value="KAK6337801.1"/>
    <property type="molecule type" value="Genomic_DNA"/>
</dbReference>
<organism evidence="3 4">
    <name type="scientific">Orbilia brochopaga</name>
    <dbReference type="NCBI Taxonomy" id="3140254"/>
    <lineage>
        <taxon>Eukaryota</taxon>
        <taxon>Fungi</taxon>
        <taxon>Dikarya</taxon>
        <taxon>Ascomycota</taxon>
        <taxon>Pezizomycotina</taxon>
        <taxon>Orbiliomycetes</taxon>
        <taxon>Orbiliales</taxon>
        <taxon>Orbiliaceae</taxon>
        <taxon>Orbilia</taxon>
    </lineage>
</organism>
<gene>
    <name evidence="3" type="ORF">TWF696_001281</name>
</gene>
<dbReference type="PANTHER" id="PTHR43364:SF4">
    <property type="entry name" value="NAD(P)-LINKED OXIDOREDUCTASE SUPERFAMILY PROTEIN"/>
    <property type="match status" value="1"/>
</dbReference>
<dbReference type="InterPro" id="IPR018170">
    <property type="entry name" value="Aldo/ket_reductase_CS"/>
</dbReference>
<evidence type="ECO:0000313" key="3">
    <source>
        <dbReference type="EMBL" id="KAK6337801.1"/>
    </source>
</evidence>
<dbReference type="InterPro" id="IPR023210">
    <property type="entry name" value="NADP_OxRdtase_dom"/>
</dbReference>
<dbReference type="PANTHER" id="PTHR43364">
    <property type="entry name" value="NADH-SPECIFIC METHYLGLYOXAL REDUCTASE-RELATED"/>
    <property type="match status" value="1"/>
</dbReference>
<comment type="caution">
    <text evidence="3">The sequence shown here is derived from an EMBL/GenBank/DDBJ whole genome shotgun (WGS) entry which is preliminary data.</text>
</comment>
<sequence length="322" mass="35247">MTVPKLVYGAAAFAPDAETGEVTQVAETLDLLWSLDVKNLDTAQLYGPSEATIGKAHNPRRFTIDTKHAASFKPGTATTEGIIEHGTWASKTLGPIDVYYLHAPDESIPWETQLAGLQKLYDAGVFKRLGLSNFTPEQIQKFYDVAEAKGFIKPTVFQGNYNAFARGQESGTFPLLRKLGIAFYAYSPLAGGLLAKTKEQFLTAGGRWQAGTILGDMYRGMYGKDELLDALTDWEAVAKKEGISLAELGYRWIQHHSALDGAKGDAVIFGAFTPEKIKETVGYLNKGPLSEDSVKAIDAIWEKIKDVAPVDNYNSYSKHKQG</sequence>
<dbReference type="CDD" id="cd19075">
    <property type="entry name" value="AKR_AKR7A1-5"/>
    <property type="match status" value="1"/>
</dbReference>
<dbReference type="InterPro" id="IPR036812">
    <property type="entry name" value="NAD(P)_OxRdtase_dom_sf"/>
</dbReference>
<dbReference type="Proteomes" id="UP001375240">
    <property type="component" value="Unassembled WGS sequence"/>
</dbReference>
<feature type="domain" description="NADP-dependent oxidoreductase" evidence="2">
    <location>
        <begin position="5"/>
        <end position="302"/>
    </location>
</feature>
<name>A0AAV9U8Z1_9PEZI</name>
<protein>
    <recommendedName>
        <fullName evidence="2">NADP-dependent oxidoreductase domain-containing protein</fullName>
    </recommendedName>
</protein>
<dbReference type="SUPFAM" id="SSF51430">
    <property type="entry name" value="NAD(P)-linked oxidoreductase"/>
    <property type="match status" value="1"/>
</dbReference>
<dbReference type="Pfam" id="PF00248">
    <property type="entry name" value="Aldo_ket_red"/>
    <property type="match status" value="1"/>
</dbReference>
<evidence type="ECO:0000256" key="1">
    <source>
        <dbReference type="ARBA" id="ARBA00023002"/>
    </source>
</evidence>
<dbReference type="AlphaFoldDB" id="A0AAV9U8Z1"/>
<reference evidence="3 4" key="1">
    <citation type="submission" date="2019-10" db="EMBL/GenBank/DDBJ databases">
        <authorList>
            <person name="Palmer J.M."/>
        </authorList>
    </citation>
    <scope>NUCLEOTIDE SEQUENCE [LARGE SCALE GENOMIC DNA]</scope>
    <source>
        <strain evidence="3 4">TWF696</strain>
    </source>
</reference>
<evidence type="ECO:0000313" key="4">
    <source>
        <dbReference type="Proteomes" id="UP001375240"/>
    </source>
</evidence>
<dbReference type="GO" id="GO:0016491">
    <property type="term" value="F:oxidoreductase activity"/>
    <property type="evidence" value="ECO:0007669"/>
    <property type="project" value="UniProtKB-KW"/>
</dbReference>
<dbReference type="PROSITE" id="PS00062">
    <property type="entry name" value="ALDOKETO_REDUCTASE_2"/>
    <property type="match status" value="1"/>
</dbReference>
<keyword evidence="4" id="KW-1185">Reference proteome</keyword>
<evidence type="ECO:0000259" key="2">
    <source>
        <dbReference type="Pfam" id="PF00248"/>
    </source>
</evidence>